<dbReference type="RefSeq" id="WP_127034042.1">
    <property type="nucleotide sequence ID" value="NZ_JAABOK010000026.1"/>
</dbReference>
<dbReference type="InterPro" id="IPR011006">
    <property type="entry name" value="CheY-like_superfamily"/>
</dbReference>
<accession>A0A433WPW7</accession>
<dbReference type="SUPFAM" id="SSF52172">
    <property type="entry name" value="CheY-like"/>
    <property type="match status" value="1"/>
</dbReference>
<evidence type="ECO:0000256" key="3">
    <source>
        <dbReference type="ARBA" id="ARBA00023125"/>
    </source>
</evidence>
<dbReference type="CDD" id="cd06170">
    <property type="entry name" value="LuxR_C_like"/>
    <property type="match status" value="1"/>
</dbReference>
<comment type="caution">
    <text evidence="5">The sequence shown here is derived from an EMBL/GenBank/DDBJ whole genome shotgun (WGS) entry which is preliminary data.</text>
</comment>
<dbReference type="InterPro" id="IPR001789">
    <property type="entry name" value="Sig_transdc_resp-reg_receiver"/>
</dbReference>
<dbReference type="GO" id="GO:0003677">
    <property type="term" value="F:DNA binding"/>
    <property type="evidence" value="ECO:0007669"/>
    <property type="project" value="UniProtKB-KW"/>
</dbReference>
<dbReference type="GO" id="GO:0000160">
    <property type="term" value="P:phosphorelay signal transduction system"/>
    <property type="evidence" value="ECO:0007669"/>
    <property type="project" value="InterPro"/>
</dbReference>
<gene>
    <name evidence="5" type="ORF">ECE50_029480</name>
</gene>
<dbReference type="Proteomes" id="UP000281028">
    <property type="component" value="Unassembled WGS sequence"/>
</dbReference>
<sequence length="216" mass="24732">MPVNPVSVVIIDEQLLFRRMLSNYLVKCAHMDVVLEGGQLKELLRAGKRMMFDVLVMDIPATGAHEIICRIKAMYPLSKILLLSMTADIEWVSELLEMGIYGCVSKRDSPEELRDAILTIASDRIYRNQLFTEALYCHHRNNYSGGPDIAVPLTDREKLLLRLMWEDKNNREIADEILLSVRSVEKLKQELREKLQVRSAVGLLRYAIESKICTIG</sequence>
<evidence type="ECO:0000256" key="1">
    <source>
        <dbReference type="ARBA" id="ARBA00022553"/>
    </source>
</evidence>
<evidence type="ECO:0000313" key="6">
    <source>
        <dbReference type="Proteomes" id="UP000281028"/>
    </source>
</evidence>
<proteinExistence type="predicted"/>
<dbReference type="GO" id="GO:0006355">
    <property type="term" value="P:regulation of DNA-templated transcription"/>
    <property type="evidence" value="ECO:0007669"/>
    <property type="project" value="InterPro"/>
</dbReference>
<dbReference type="SUPFAM" id="SSF46894">
    <property type="entry name" value="C-terminal effector domain of the bipartite response regulators"/>
    <property type="match status" value="1"/>
</dbReference>
<protein>
    <submittedName>
        <fullName evidence="5">Response regulator transcription factor</fullName>
    </submittedName>
</protein>
<evidence type="ECO:0000313" key="5">
    <source>
        <dbReference type="EMBL" id="NSL90993.1"/>
    </source>
</evidence>
<evidence type="ECO:0000256" key="4">
    <source>
        <dbReference type="ARBA" id="ARBA00023163"/>
    </source>
</evidence>
<dbReference type="SMART" id="SM00448">
    <property type="entry name" value="REC"/>
    <property type="match status" value="1"/>
</dbReference>
<reference evidence="5" key="1">
    <citation type="submission" date="2020-05" db="EMBL/GenBank/DDBJ databases">
        <title>Chitinophaga laudate sp. nov., isolated from a tropical peat swamp.</title>
        <authorList>
            <person name="Goh C.B.S."/>
            <person name="Lee M.S."/>
            <person name="Parimannan S."/>
            <person name="Pasbakhsh P."/>
            <person name="Yule C.M."/>
            <person name="Rajandas H."/>
            <person name="Loke S."/>
            <person name="Croft L."/>
            <person name="Tan J.B.L."/>
        </authorList>
    </citation>
    <scope>NUCLEOTIDE SEQUENCE</scope>
    <source>
        <strain evidence="5">Mgbs1</strain>
    </source>
</reference>
<keyword evidence="6" id="KW-1185">Reference proteome</keyword>
<dbReference type="InterPro" id="IPR039420">
    <property type="entry name" value="WalR-like"/>
</dbReference>
<dbReference type="PROSITE" id="PS50110">
    <property type="entry name" value="RESPONSE_REGULATORY"/>
    <property type="match status" value="1"/>
</dbReference>
<evidence type="ECO:0000256" key="2">
    <source>
        <dbReference type="ARBA" id="ARBA00023015"/>
    </source>
</evidence>
<keyword evidence="1" id="KW-0597">Phosphoprotein</keyword>
<keyword evidence="2" id="KW-0805">Transcription regulation</keyword>
<dbReference type="Pfam" id="PF00196">
    <property type="entry name" value="GerE"/>
    <property type="match status" value="1"/>
</dbReference>
<dbReference type="InterPro" id="IPR000792">
    <property type="entry name" value="Tscrpt_reg_LuxR_C"/>
</dbReference>
<dbReference type="OrthoDB" id="666033at2"/>
<dbReference type="Pfam" id="PF00072">
    <property type="entry name" value="Response_reg"/>
    <property type="match status" value="1"/>
</dbReference>
<dbReference type="AlphaFoldDB" id="A0A433WPW7"/>
<dbReference type="PANTHER" id="PTHR43214:SF41">
    <property type="entry name" value="NITRATE_NITRITE RESPONSE REGULATOR PROTEIN NARP"/>
    <property type="match status" value="1"/>
</dbReference>
<dbReference type="InterPro" id="IPR016032">
    <property type="entry name" value="Sig_transdc_resp-reg_C-effctor"/>
</dbReference>
<dbReference type="InterPro" id="IPR058245">
    <property type="entry name" value="NreC/VraR/RcsB-like_REC"/>
</dbReference>
<dbReference type="PANTHER" id="PTHR43214">
    <property type="entry name" value="TWO-COMPONENT RESPONSE REGULATOR"/>
    <property type="match status" value="1"/>
</dbReference>
<dbReference type="SMART" id="SM00421">
    <property type="entry name" value="HTH_LUXR"/>
    <property type="match status" value="1"/>
</dbReference>
<dbReference type="Gene3D" id="3.40.50.2300">
    <property type="match status" value="1"/>
</dbReference>
<keyword evidence="3" id="KW-0238">DNA-binding</keyword>
<dbReference type="EMBL" id="RIAR02000001">
    <property type="protein sequence ID" value="NSL90993.1"/>
    <property type="molecule type" value="Genomic_DNA"/>
</dbReference>
<keyword evidence="4" id="KW-0804">Transcription</keyword>
<dbReference type="CDD" id="cd17535">
    <property type="entry name" value="REC_NarL-like"/>
    <property type="match status" value="1"/>
</dbReference>
<dbReference type="PROSITE" id="PS50043">
    <property type="entry name" value="HTH_LUXR_2"/>
    <property type="match status" value="1"/>
</dbReference>
<name>A0A433WPW7_9BACT</name>
<organism evidence="5 6">
    <name type="scientific">Chitinophaga solisilvae</name>
    <dbReference type="NCBI Taxonomy" id="1233460"/>
    <lineage>
        <taxon>Bacteria</taxon>
        <taxon>Pseudomonadati</taxon>
        <taxon>Bacteroidota</taxon>
        <taxon>Chitinophagia</taxon>
        <taxon>Chitinophagales</taxon>
        <taxon>Chitinophagaceae</taxon>
        <taxon>Chitinophaga</taxon>
    </lineage>
</organism>